<dbReference type="EMBL" id="JBFMKM010000003">
    <property type="protein sequence ID" value="KAL1311212.1"/>
    <property type="molecule type" value="Genomic_DNA"/>
</dbReference>
<dbReference type="Pfam" id="PF08238">
    <property type="entry name" value="Sel1"/>
    <property type="match status" value="7"/>
</dbReference>
<keyword evidence="4" id="KW-1185">Reference proteome</keyword>
<gene>
    <name evidence="3" type="ORF">AAFC00_001404</name>
</gene>
<dbReference type="PANTHER" id="PTHR46430:SF3">
    <property type="entry name" value="ACTIVATOR OF C KINASE PROTEIN 1"/>
    <property type="match status" value="1"/>
</dbReference>
<dbReference type="InterPro" id="IPR011990">
    <property type="entry name" value="TPR-like_helical_dom_sf"/>
</dbReference>
<organism evidence="3 4">
    <name type="scientific">Neodothiora populina</name>
    <dbReference type="NCBI Taxonomy" id="2781224"/>
    <lineage>
        <taxon>Eukaryota</taxon>
        <taxon>Fungi</taxon>
        <taxon>Dikarya</taxon>
        <taxon>Ascomycota</taxon>
        <taxon>Pezizomycotina</taxon>
        <taxon>Dothideomycetes</taxon>
        <taxon>Dothideomycetidae</taxon>
        <taxon>Dothideales</taxon>
        <taxon>Dothioraceae</taxon>
        <taxon>Neodothiora</taxon>
    </lineage>
</organism>
<feature type="region of interest" description="Disordered" evidence="2">
    <location>
        <begin position="1276"/>
        <end position="1307"/>
    </location>
</feature>
<evidence type="ECO:0000313" key="4">
    <source>
        <dbReference type="Proteomes" id="UP001562354"/>
    </source>
</evidence>
<feature type="region of interest" description="Disordered" evidence="2">
    <location>
        <begin position="556"/>
        <end position="921"/>
    </location>
</feature>
<evidence type="ECO:0000313" key="3">
    <source>
        <dbReference type="EMBL" id="KAL1311212.1"/>
    </source>
</evidence>
<feature type="compositionally biased region" description="Pro residues" evidence="2">
    <location>
        <begin position="711"/>
        <end position="733"/>
    </location>
</feature>
<feature type="compositionally biased region" description="Basic and acidic residues" evidence="2">
    <location>
        <begin position="117"/>
        <end position="131"/>
    </location>
</feature>
<feature type="region of interest" description="Disordered" evidence="2">
    <location>
        <begin position="1"/>
        <end position="350"/>
    </location>
</feature>
<feature type="compositionally biased region" description="Low complexity" evidence="2">
    <location>
        <begin position="822"/>
        <end position="841"/>
    </location>
</feature>
<feature type="compositionally biased region" description="Polar residues" evidence="2">
    <location>
        <begin position="101"/>
        <end position="116"/>
    </location>
</feature>
<feature type="compositionally biased region" description="Polar residues" evidence="2">
    <location>
        <begin position="1"/>
        <end position="21"/>
    </location>
</feature>
<protein>
    <recommendedName>
        <fullName evidence="5">HCP-like protein</fullName>
    </recommendedName>
</protein>
<feature type="compositionally biased region" description="Pro residues" evidence="2">
    <location>
        <begin position="752"/>
        <end position="765"/>
    </location>
</feature>
<dbReference type="Gene3D" id="1.25.40.10">
    <property type="entry name" value="Tetratricopeptide repeat domain"/>
    <property type="match status" value="2"/>
</dbReference>
<feature type="compositionally biased region" description="Polar residues" evidence="2">
    <location>
        <begin position="341"/>
        <end position="350"/>
    </location>
</feature>
<feature type="compositionally biased region" description="Basic and acidic residues" evidence="2">
    <location>
        <begin position="1287"/>
        <end position="1307"/>
    </location>
</feature>
<dbReference type="InterPro" id="IPR051726">
    <property type="entry name" value="Chitin_Synth_Reg"/>
</dbReference>
<feature type="compositionally biased region" description="Basic and acidic residues" evidence="2">
    <location>
        <begin position="264"/>
        <end position="291"/>
    </location>
</feature>
<feature type="region of interest" description="Disordered" evidence="2">
    <location>
        <begin position="478"/>
        <end position="518"/>
    </location>
</feature>
<dbReference type="GeneID" id="95975107"/>
<reference evidence="3 4" key="1">
    <citation type="submission" date="2024-07" db="EMBL/GenBank/DDBJ databases">
        <title>Draft sequence of the Neodothiora populina.</title>
        <authorList>
            <person name="Drown D.D."/>
            <person name="Schuette U.S."/>
            <person name="Buechlein A.B."/>
            <person name="Rusch D.R."/>
            <person name="Winton L.W."/>
            <person name="Adams G.A."/>
        </authorList>
    </citation>
    <scope>NUCLEOTIDE SEQUENCE [LARGE SCALE GENOMIC DNA]</scope>
    <source>
        <strain evidence="3 4">CPC 39397</strain>
    </source>
</reference>
<dbReference type="Proteomes" id="UP001562354">
    <property type="component" value="Unassembled WGS sequence"/>
</dbReference>
<dbReference type="RefSeq" id="XP_069204061.1">
    <property type="nucleotide sequence ID" value="XM_069340593.1"/>
</dbReference>
<feature type="compositionally biased region" description="Basic and acidic residues" evidence="2">
    <location>
        <begin position="207"/>
        <end position="235"/>
    </location>
</feature>
<name>A0ABR3PP66_9PEZI</name>
<dbReference type="PANTHER" id="PTHR46430">
    <property type="entry name" value="PROTEIN SKT5-RELATED"/>
    <property type="match status" value="1"/>
</dbReference>
<evidence type="ECO:0000256" key="2">
    <source>
        <dbReference type="SAM" id="MobiDB-lite"/>
    </source>
</evidence>
<dbReference type="SUPFAM" id="SSF81901">
    <property type="entry name" value="HCP-like"/>
    <property type="match status" value="2"/>
</dbReference>
<evidence type="ECO:0000256" key="1">
    <source>
        <dbReference type="ARBA" id="ARBA00022737"/>
    </source>
</evidence>
<comment type="caution">
    <text evidence="3">The sequence shown here is derived from an EMBL/GenBank/DDBJ whole genome shotgun (WGS) entry which is preliminary data.</text>
</comment>
<dbReference type="InterPro" id="IPR006597">
    <property type="entry name" value="Sel1-like"/>
</dbReference>
<dbReference type="SMART" id="SM00671">
    <property type="entry name" value="SEL1"/>
    <property type="match status" value="7"/>
</dbReference>
<proteinExistence type="predicted"/>
<accession>A0ABR3PP66</accession>
<feature type="compositionally biased region" description="Basic and acidic residues" evidence="2">
    <location>
        <begin position="322"/>
        <end position="335"/>
    </location>
</feature>
<feature type="compositionally biased region" description="Basic and acidic residues" evidence="2">
    <location>
        <begin position="812"/>
        <end position="821"/>
    </location>
</feature>
<feature type="compositionally biased region" description="Low complexity" evidence="2">
    <location>
        <begin position="734"/>
        <end position="743"/>
    </location>
</feature>
<sequence>MAYDSNSHYQPPSRPYFTQQGPRPHYMQPSYERPTLNHAMSEQTGYADRGYGQPSYDQERMDYSRQPAYGQVNGYPPQRPADDYTRHGANQPGYGPAGRSHGQSYDQSYEQPYDQRPTQHYETQYDQRYDQPHSSTQAHYKPPQSIPMSPPHHYQQQQEQQMREPLRENVSQAPPARSGPPPPQRLGHAPKPVVNGHAATGDPRNMPVERGRDPRGPRDPRDGQNKHHQQPREKSAPPARRKPLIEAFSPVTIPQDNAFPTFPTKKESDKARIRDSTGEHSVRSRDSDIEPVRPSTAGAASSKHFLHTDEAANPMPPPSTLPRRDRFGSDHDEPNGHAQRPPQSDHQLSSRPAIVNYFEKTLSFTEERPILPHLNTDSLSVEQRFGHVERHQVSPVNGPHMVHYPPSQPAQGSYNDDQYFEHGLRPPLQHIATDPGVGQQRPRFAAANHFSPTIAQRPATATEKPIVHHQQAIHAPMSARAMAPPDRPWIDDRQNSSGREYQQAAFYSEAPSHRSQTASMIRAEQIESEMPDFDNVPEEPKSRSAHQRGLTIDQHLNDVPANNQPPPPLPSHDYSAHAQPSVPVYKKPVYKSSPQPDEAEIMGPESTGFVFGIPGEEQQSAPSRSYDYTGPPPVGAQPPSRLPYDDTQRQHGFQPGRGPPIAHSVAVPSPPQDQWRHQPPNDQAGPRDPRQPRPTPPPGPQYAREALPVGRGPPPQAMANPRMPPDPRYPPGPYQGQPRGLPPNGAGYGVASPPPPSTMSPPPLRGPMSAQAPRPPQHGMPRASPASQSGYSAHPGPTGPNRRPLPGANGARDPREARERPSQQVPVPVKPAAVPYAAQQPPRHDMKPPPARGAQQPAKPSHPDALPHHPVPVRPGLTDPVPTQAARPAPVRQYDQTSNTSTTSLAKSAPPDTTATDERPLPVTPAELAHLRTKVDANPADHKAALYLAKRLVEASVVLASENGRLDAKATSKNRERYILDAHKRIKRLVQAGYSEAMFYLADCYGQGMLGLEIDTKEAFSLYLAAAKLGHAGAAYRTAVCCEMGPEEGGGTRKDPVKAVQWYRRAAQLQDDAAMYKLGVILLKGLLGQPRNVAEAVVWLKKAVEQTRTDNPRALHELALLHESTNVDPAVRDKIVADDKYARDLFIRAAKMGYKASQYRLGQAYEYGSLGLPTDPRNSIAWYSKAAAQGDHGAELSLSGWYLTGVEGILEHSDTEAYLWARKAASGEPPQAKAMFAMGYYTENGIGCPANLEDAKRWYARAASFHFPKAIERLEELKKGGSKSRPRPPDGRLRQNQKRDEAECTIM</sequence>
<evidence type="ECO:0008006" key="5">
    <source>
        <dbReference type="Google" id="ProtNLM"/>
    </source>
</evidence>
<feature type="compositionally biased region" description="Polar residues" evidence="2">
    <location>
        <begin position="894"/>
        <end position="914"/>
    </location>
</feature>
<keyword evidence="1" id="KW-0677">Repeat</keyword>